<proteinExistence type="predicted"/>
<evidence type="ECO:0000313" key="1">
    <source>
        <dbReference type="EMBL" id="KAK9152965.1"/>
    </source>
</evidence>
<name>A0AAP0PSG0_9MAGN</name>
<dbReference type="AlphaFoldDB" id="A0AAP0PSG0"/>
<comment type="caution">
    <text evidence="1">The sequence shown here is derived from an EMBL/GenBank/DDBJ whole genome shotgun (WGS) entry which is preliminary data.</text>
</comment>
<dbReference type="Proteomes" id="UP001417504">
    <property type="component" value="Unassembled WGS sequence"/>
</dbReference>
<protein>
    <submittedName>
        <fullName evidence="1">Uncharacterized protein</fullName>
    </submittedName>
</protein>
<sequence length="54" mass="6227">MSECFDGGFRMRLSLPHVVLMETDPHRCSQIVMALTFLSNEYHCALIKIKIKCI</sequence>
<gene>
    <name evidence="1" type="ORF">Sjap_000445</name>
</gene>
<evidence type="ECO:0000313" key="2">
    <source>
        <dbReference type="Proteomes" id="UP001417504"/>
    </source>
</evidence>
<organism evidence="1 2">
    <name type="scientific">Stephania japonica</name>
    <dbReference type="NCBI Taxonomy" id="461633"/>
    <lineage>
        <taxon>Eukaryota</taxon>
        <taxon>Viridiplantae</taxon>
        <taxon>Streptophyta</taxon>
        <taxon>Embryophyta</taxon>
        <taxon>Tracheophyta</taxon>
        <taxon>Spermatophyta</taxon>
        <taxon>Magnoliopsida</taxon>
        <taxon>Ranunculales</taxon>
        <taxon>Menispermaceae</taxon>
        <taxon>Menispermoideae</taxon>
        <taxon>Cissampelideae</taxon>
        <taxon>Stephania</taxon>
    </lineage>
</organism>
<reference evidence="1 2" key="1">
    <citation type="submission" date="2024-01" db="EMBL/GenBank/DDBJ databases">
        <title>Genome assemblies of Stephania.</title>
        <authorList>
            <person name="Yang L."/>
        </authorList>
    </citation>
    <scope>NUCLEOTIDE SEQUENCE [LARGE SCALE GENOMIC DNA]</scope>
    <source>
        <strain evidence="1">QJT</strain>
        <tissue evidence="1">Leaf</tissue>
    </source>
</reference>
<accession>A0AAP0PSG0</accession>
<keyword evidence="2" id="KW-1185">Reference proteome</keyword>
<dbReference type="EMBL" id="JBBNAE010000001">
    <property type="protein sequence ID" value="KAK9152965.1"/>
    <property type="molecule type" value="Genomic_DNA"/>
</dbReference>